<comment type="caution">
    <text evidence="2">The sequence shown here is derived from an EMBL/GenBank/DDBJ whole genome shotgun (WGS) entry which is preliminary data.</text>
</comment>
<reference evidence="3" key="1">
    <citation type="journal article" date="2019" name="Int. J. Syst. Evol. Microbiol.">
        <title>The Global Catalogue of Microorganisms (GCM) 10K type strain sequencing project: providing services to taxonomists for standard genome sequencing and annotation.</title>
        <authorList>
            <consortium name="The Broad Institute Genomics Platform"/>
            <consortium name="The Broad Institute Genome Sequencing Center for Infectious Disease"/>
            <person name="Wu L."/>
            <person name="Ma J."/>
        </authorList>
    </citation>
    <scope>NUCLEOTIDE SEQUENCE [LARGE SCALE GENOMIC DNA]</scope>
    <source>
        <strain evidence="3">KCTC 52141</strain>
    </source>
</reference>
<evidence type="ECO:0000313" key="3">
    <source>
        <dbReference type="Proteomes" id="UP001595548"/>
    </source>
</evidence>
<dbReference type="InterPro" id="IPR007076">
    <property type="entry name" value="TfoX_N"/>
</dbReference>
<evidence type="ECO:0000313" key="2">
    <source>
        <dbReference type="EMBL" id="MFC3155237.1"/>
    </source>
</evidence>
<sequence length="107" mass="12391">MSEFVEFLHEVFAPFGVITTRRMFGGFGVYHDGLMFALVADDTLYLKADEQTARWFDELDCEAFSYQKGTRAVRLSYRQAPEAIFDDPDEALQWARWAYSAALRAKF</sequence>
<dbReference type="Proteomes" id="UP001595548">
    <property type="component" value="Unassembled WGS sequence"/>
</dbReference>
<dbReference type="SUPFAM" id="SSF159894">
    <property type="entry name" value="YgaC/TfoX-N like"/>
    <property type="match status" value="1"/>
</dbReference>
<keyword evidence="3" id="KW-1185">Reference proteome</keyword>
<evidence type="ECO:0000259" key="1">
    <source>
        <dbReference type="Pfam" id="PF04993"/>
    </source>
</evidence>
<dbReference type="RefSeq" id="WP_339615446.1">
    <property type="nucleotide sequence ID" value="NZ_AP031500.1"/>
</dbReference>
<dbReference type="Pfam" id="PF04993">
    <property type="entry name" value="TfoX_N"/>
    <property type="match status" value="1"/>
</dbReference>
<accession>A0ABV7HNA7</accession>
<dbReference type="EMBL" id="JBHRTL010000006">
    <property type="protein sequence ID" value="MFC3155237.1"/>
    <property type="molecule type" value="Genomic_DNA"/>
</dbReference>
<name>A0ABV7HNA7_9GAMM</name>
<dbReference type="InterPro" id="IPR047525">
    <property type="entry name" value="TfoX-like"/>
</dbReference>
<dbReference type="PANTHER" id="PTHR36121:SF1">
    <property type="entry name" value="PROTEIN SXY"/>
    <property type="match status" value="1"/>
</dbReference>
<dbReference type="Gene3D" id="3.30.1460.30">
    <property type="entry name" value="YgaC/TfoX-N like chaperone"/>
    <property type="match status" value="1"/>
</dbReference>
<gene>
    <name evidence="2" type="ORF">ACFOEB_08495</name>
</gene>
<feature type="domain" description="TfoX N-terminal" evidence="1">
    <location>
        <begin position="10"/>
        <end position="102"/>
    </location>
</feature>
<protein>
    <submittedName>
        <fullName evidence="2">TfoX/Sxy family protein</fullName>
    </submittedName>
</protein>
<proteinExistence type="predicted"/>
<organism evidence="2 3">
    <name type="scientific">Gilvimarinus japonicus</name>
    <dbReference type="NCBI Taxonomy" id="1796469"/>
    <lineage>
        <taxon>Bacteria</taxon>
        <taxon>Pseudomonadati</taxon>
        <taxon>Pseudomonadota</taxon>
        <taxon>Gammaproteobacteria</taxon>
        <taxon>Cellvibrionales</taxon>
        <taxon>Cellvibrionaceae</taxon>
        <taxon>Gilvimarinus</taxon>
    </lineage>
</organism>
<dbReference type="PANTHER" id="PTHR36121">
    <property type="entry name" value="PROTEIN SXY"/>
    <property type="match status" value="1"/>
</dbReference>